<organism evidence="2 3">
    <name type="scientific">Vitreoscilla stercoraria</name>
    <dbReference type="NCBI Taxonomy" id="61"/>
    <lineage>
        <taxon>Bacteria</taxon>
        <taxon>Pseudomonadati</taxon>
        <taxon>Pseudomonadota</taxon>
        <taxon>Betaproteobacteria</taxon>
        <taxon>Neisseriales</taxon>
        <taxon>Neisseriaceae</taxon>
        <taxon>Vitreoscilla</taxon>
    </lineage>
</organism>
<reference evidence="2" key="1">
    <citation type="submission" date="2021-12" db="EMBL/GenBank/DDBJ databases">
        <authorList>
            <person name="Veyrier F.J."/>
        </authorList>
    </citation>
    <scope>NUCLEOTIDE SEQUENCE</scope>
    <source>
        <strain evidence="2">SAG 1488-6</strain>
    </source>
</reference>
<evidence type="ECO:0000313" key="2">
    <source>
        <dbReference type="EMBL" id="UOO92551.1"/>
    </source>
</evidence>
<protein>
    <recommendedName>
        <fullName evidence="4">DUF4350 domain-containing protein</fullName>
    </recommendedName>
</protein>
<evidence type="ECO:0000256" key="1">
    <source>
        <dbReference type="SAM" id="Phobius"/>
    </source>
</evidence>
<dbReference type="RefSeq" id="WP_019957891.1">
    <property type="nucleotide sequence ID" value="NZ_CP091512.1"/>
</dbReference>
<keyword evidence="1" id="KW-0472">Membrane</keyword>
<evidence type="ECO:0000313" key="3">
    <source>
        <dbReference type="Proteomes" id="UP000832034"/>
    </source>
</evidence>
<dbReference type="EMBL" id="CP091512">
    <property type="protein sequence ID" value="UOO92551.1"/>
    <property type="molecule type" value="Genomic_DNA"/>
</dbReference>
<gene>
    <name evidence="2" type="ORF">LVJ81_00425</name>
</gene>
<keyword evidence="1" id="KW-0812">Transmembrane</keyword>
<feature type="transmembrane region" description="Helical" evidence="1">
    <location>
        <begin position="15"/>
        <end position="33"/>
    </location>
</feature>
<keyword evidence="1" id="KW-1133">Transmembrane helix</keyword>
<evidence type="ECO:0008006" key="4">
    <source>
        <dbReference type="Google" id="ProtNLM"/>
    </source>
</evidence>
<accession>A0ABY4E9W3</accession>
<keyword evidence="3" id="KW-1185">Reference proteome</keyword>
<reference evidence="2" key="2">
    <citation type="journal article" date="2022" name="Res Sq">
        <title>Evolution of multicellular longitudinally dividing oral cavity symbionts (Neisseriaceae).</title>
        <authorList>
            <person name="Nyongesa S."/>
            <person name="Weber P."/>
            <person name="Bernet E."/>
            <person name="Pullido F."/>
            <person name="Nieckarz M."/>
            <person name="Delaby M."/>
            <person name="Nieves C."/>
            <person name="Viehboeck T."/>
            <person name="Krause N."/>
            <person name="Rivera-Millot A."/>
            <person name="Nakamura A."/>
            <person name="Vischer N."/>
            <person name="VanNieuwenhze M."/>
            <person name="Brun Y."/>
            <person name="Cava F."/>
            <person name="Bulgheresi S."/>
            <person name="Veyrier F."/>
        </authorList>
    </citation>
    <scope>NUCLEOTIDE SEQUENCE</scope>
    <source>
        <strain evidence="2">SAG 1488-6</strain>
    </source>
</reference>
<dbReference type="Proteomes" id="UP000832034">
    <property type="component" value="Chromosome"/>
</dbReference>
<name>A0ABY4E9W3_VITST</name>
<proteinExistence type="predicted"/>
<sequence length="464" mass="53638">MKPIQRTHHKPKKTLWVVLSIVIAIAVILALGMTSESKSAWKQQDSQWRFSAYGDLYALHQFYQKQFPSMEQQAWRHLTDIEPKLGNQTQHLLFLQNTALDQSQFEKLLTWTAKGNHLVMTVSPSQTEPSAIHQNHDFDNDAESSFQAANIAQWAGISFIPQKNLDQRTTPSNTACQRLIQNIQDASVSLDAQYKIPAEYSQKMLAKCYQNINDIALPEGKSLTYWSDTNSGWRDVDRGFVIKPNKNLLWQGKGINGSHIAHFAHGKGSLTVTTSMSAFSTPTDPRSFSSDLNRLDHAYLATYLAQGKSHVWFIQNSTYKHQTENTPLWQKAWQFSPLLSLLIISIFSLFVWRHAYRLGSIQIPNTHQQRQLSHFFRAQGEFLWQRKQHQHALSPLQQQLWQQWQRRIPGLSLMDKNAQLQALSRIYPVEQTDLMLWLHPIPTQLTAQQWRHYLQAHQNIRNAL</sequence>